<name>A0ABW3S410_9BACL</name>
<protein>
    <submittedName>
        <fullName evidence="2">Uncharacterized protein</fullName>
    </submittedName>
</protein>
<proteinExistence type="predicted"/>
<dbReference type="EMBL" id="JBHTLM010000033">
    <property type="protein sequence ID" value="MFD1179511.1"/>
    <property type="molecule type" value="Genomic_DNA"/>
</dbReference>
<reference evidence="3" key="1">
    <citation type="journal article" date="2019" name="Int. J. Syst. Evol. Microbiol.">
        <title>The Global Catalogue of Microorganisms (GCM) 10K type strain sequencing project: providing services to taxonomists for standard genome sequencing and annotation.</title>
        <authorList>
            <consortium name="The Broad Institute Genomics Platform"/>
            <consortium name="The Broad Institute Genome Sequencing Center for Infectious Disease"/>
            <person name="Wu L."/>
            <person name="Ma J."/>
        </authorList>
    </citation>
    <scope>NUCLEOTIDE SEQUENCE [LARGE SCALE GENOMIC DNA]</scope>
    <source>
        <strain evidence="3">CCUG 59189</strain>
    </source>
</reference>
<accession>A0ABW3S410</accession>
<keyword evidence="3" id="KW-1185">Reference proteome</keyword>
<evidence type="ECO:0000313" key="2">
    <source>
        <dbReference type="EMBL" id="MFD1179511.1"/>
    </source>
</evidence>
<evidence type="ECO:0000256" key="1">
    <source>
        <dbReference type="SAM" id="MobiDB-lite"/>
    </source>
</evidence>
<dbReference type="RefSeq" id="WP_379321936.1">
    <property type="nucleotide sequence ID" value="NZ_JBHTLM010000033.1"/>
</dbReference>
<dbReference type="Proteomes" id="UP001597262">
    <property type="component" value="Unassembled WGS sequence"/>
</dbReference>
<feature type="region of interest" description="Disordered" evidence="1">
    <location>
        <begin position="1"/>
        <end position="20"/>
    </location>
</feature>
<sequence>MDKKEKRQQHEAKRQKREMRETWDSFEYLLKEKLADADNILARIDYEASAVGVSVAVRREFVCKKLIELINEIVDEREGKRDAM</sequence>
<evidence type="ECO:0000313" key="3">
    <source>
        <dbReference type="Proteomes" id="UP001597262"/>
    </source>
</evidence>
<comment type="caution">
    <text evidence="2">The sequence shown here is derived from an EMBL/GenBank/DDBJ whole genome shotgun (WGS) entry which is preliminary data.</text>
</comment>
<gene>
    <name evidence="2" type="ORF">ACFQ3W_24885</name>
</gene>
<organism evidence="2 3">
    <name type="scientific">Paenibacillus puldeungensis</name>
    <dbReference type="NCBI Taxonomy" id="696536"/>
    <lineage>
        <taxon>Bacteria</taxon>
        <taxon>Bacillati</taxon>
        <taxon>Bacillota</taxon>
        <taxon>Bacilli</taxon>
        <taxon>Bacillales</taxon>
        <taxon>Paenibacillaceae</taxon>
        <taxon>Paenibacillus</taxon>
    </lineage>
</organism>